<dbReference type="Proteomes" id="UP001219605">
    <property type="component" value="Chromosome"/>
</dbReference>
<feature type="region of interest" description="Disordered" evidence="2">
    <location>
        <begin position="1"/>
        <end position="37"/>
    </location>
</feature>
<evidence type="ECO:0000256" key="1">
    <source>
        <dbReference type="ARBA" id="ARBA00006479"/>
    </source>
</evidence>
<dbReference type="SUPFAM" id="SSF53067">
    <property type="entry name" value="Actin-like ATPase domain"/>
    <property type="match status" value="1"/>
</dbReference>
<dbReference type="InterPro" id="IPR049874">
    <property type="entry name" value="ROK_cs"/>
</dbReference>
<dbReference type="InterPro" id="IPR036390">
    <property type="entry name" value="WH_DNA-bd_sf"/>
</dbReference>
<protein>
    <submittedName>
        <fullName evidence="4">ROK family transcriptional regulator</fullName>
    </submittedName>
</protein>
<accession>A0ABY7ZPS0</accession>
<dbReference type="Gene3D" id="3.30.420.40">
    <property type="match status" value="2"/>
</dbReference>
<dbReference type="Pfam" id="PF00480">
    <property type="entry name" value="ROK"/>
    <property type="match status" value="1"/>
</dbReference>
<evidence type="ECO:0000313" key="5">
    <source>
        <dbReference type="Proteomes" id="UP001219605"/>
    </source>
</evidence>
<sequence>MTCTDEAGTSPVEPPANPDRGGAPGRVRSGEKVRPEQVRVHNRELLLRTLYREGPHSRADLARRTGLTRVSVSDVVGELLADDLVVEVGTRTGTRPGKPAIMLEFNERARQTIAVDLSHSTLYRGAVLDLAGTVVARQDVEIDGSTGTEALTKVVGLVAALRDKVTAPLLGIGIGTPGIVDVTGVVLSAPNLGWQDLGLQSTLVQRFSCPVVVSNDANATVLAERSYGRSAADTLLIRVGVGVGAGLLLDGTPVLGSRFAAGEIGHVVVDVASDRKCVCGKLGCLETWLSTRRIQDDLSYAHTDAERSRVLAVAGEALGAVLAPIVAALNVSEIVLSGPHRVLEGPLAAAVMETIRQRALTEVHGDIVLRLSELGDDIVLRGAAAMVTSRQLGLT</sequence>
<dbReference type="InterPro" id="IPR043129">
    <property type="entry name" value="ATPase_NBD"/>
</dbReference>
<comment type="similarity">
    <text evidence="1">Belongs to the ROK (NagC/XylR) family.</text>
</comment>
<dbReference type="RefSeq" id="WP_275031058.1">
    <property type="nucleotide sequence ID" value="NZ_CP118615.1"/>
</dbReference>
<keyword evidence="5" id="KW-1185">Reference proteome</keyword>
<reference evidence="4 5" key="1">
    <citation type="submission" date="2023-02" db="EMBL/GenBank/DDBJ databases">
        <authorList>
            <person name="Mo P."/>
        </authorList>
    </citation>
    <scope>NUCLEOTIDE SEQUENCE [LARGE SCALE GENOMIC DNA]</scope>
    <source>
        <strain evidence="4 5">HUAS 3</strain>
    </source>
</reference>
<evidence type="ECO:0000313" key="4">
    <source>
        <dbReference type="EMBL" id="WDZ84498.1"/>
    </source>
</evidence>
<dbReference type="SUPFAM" id="SSF46785">
    <property type="entry name" value="Winged helix' DNA-binding domain"/>
    <property type="match status" value="1"/>
</dbReference>
<dbReference type="InterPro" id="IPR000600">
    <property type="entry name" value="ROK"/>
</dbReference>
<evidence type="ECO:0000259" key="3">
    <source>
        <dbReference type="Pfam" id="PF12802"/>
    </source>
</evidence>
<dbReference type="InterPro" id="IPR036388">
    <property type="entry name" value="WH-like_DNA-bd_sf"/>
</dbReference>
<dbReference type="PANTHER" id="PTHR18964:SF149">
    <property type="entry name" value="BIFUNCTIONAL UDP-N-ACETYLGLUCOSAMINE 2-EPIMERASE_N-ACETYLMANNOSAMINE KINASE"/>
    <property type="match status" value="1"/>
</dbReference>
<proteinExistence type="inferred from homology"/>
<dbReference type="PANTHER" id="PTHR18964">
    <property type="entry name" value="ROK (REPRESSOR, ORF, KINASE) FAMILY"/>
    <property type="match status" value="1"/>
</dbReference>
<organism evidence="4 5">
    <name type="scientific">Micromonospora cathayae</name>
    <dbReference type="NCBI Taxonomy" id="3028804"/>
    <lineage>
        <taxon>Bacteria</taxon>
        <taxon>Bacillati</taxon>
        <taxon>Actinomycetota</taxon>
        <taxon>Actinomycetes</taxon>
        <taxon>Micromonosporales</taxon>
        <taxon>Micromonosporaceae</taxon>
        <taxon>Micromonospora</taxon>
    </lineage>
</organism>
<feature type="compositionally biased region" description="Basic and acidic residues" evidence="2">
    <location>
        <begin position="28"/>
        <end position="37"/>
    </location>
</feature>
<gene>
    <name evidence="4" type="ORF">PVK37_29365</name>
</gene>
<evidence type="ECO:0000256" key="2">
    <source>
        <dbReference type="SAM" id="MobiDB-lite"/>
    </source>
</evidence>
<dbReference type="EMBL" id="CP118615">
    <property type="protein sequence ID" value="WDZ84498.1"/>
    <property type="molecule type" value="Genomic_DNA"/>
</dbReference>
<dbReference type="InterPro" id="IPR000835">
    <property type="entry name" value="HTH_MarR-typ"/>
</dbReference>
<dbReference type="Gene3D" id="1.10.10.10">
    <property type="entry name" value="Winged helix-like DNA-binding domain superfamily/Winged helix DNA-binding domain"/>
    <property type="match status" value="1"/>
</dbReference>
<feature type="domain" description="HTH marR-type" evidence="3">
    <location>
        <begin position="46"/>
        <end position="92"/>
    </location>
</feature>
<dbReference type="PROSITE" id="PS01125">
    <property type="entry name" value="ROK"/>
    <property type="match status" value="1"/>
</dbReference>
<dbReference type="Pfam" id="PF12802">
    <property type="entry name" value="MarR_2"/>
    <property type="match status" value="1"/>
</dbReference>
<name>A0ABY7ZPS0_9ACTN</name>